<evidence type="ECO:0000256" key="1">
    <source>
        <dbReference type="SAM" id="Phobius"/>
    </source>
</evidence>
<dbReference type="OMA" id="HIHNEFR"/>
<feature type="transmembrane region" description="Helical" evidence="1">
    <location>
        <begin position="110"/>
        <end position="134"/>
    </location>
</feature>
<dbReference type="STRING" id="74649.A0A2P6P4U8"/>
<dbReference type="PANTHER" id="PTHR33128:SF46">
    <property type="entry name" value="PROTEIN, PUTATIVE (DUF 3339)-RELATED"/>
    <property type="match status" value="1"/>
</dbReference>
<keyword evidence="1" id="KW-0812">Transmembrane</keyword>
<sequence>MGADWGPVIVAVVLFVLLTPGLMFQIPAKGRVAEFGNMQTSLPSIVVHALIYFGLLTVLLIAIGATMADWGPVIVAVVLFVLLTPGLLFQIPGRGRVVEFGNMQTSGASIVVHAIIYFGLLTIFLIAIGVHIYAG</sequence>
<feature type="transmembrane region" description="Helical" evidence="1">
    <location>
        <begin position="45"/>
        <end position="64"/>
    </location>
</feature>
<dbReference type="AlphaFoldDB" id="A0A2P6P4U8"/>
<dbReference type="Gramene" id="PRQ16959">
    <property type="protein sequence ID" value="PRQ16959"/>
    <property type="gene ID" value="RchiOBHm_Chr7g0189891"/>
</dbReference>
<keyword evidence="1" id="KW-0472">Membrane</keyword>
<evidence type="ECO:0008006" key="4">
    <source>
        <dbReference type="Google" id="ProtNLM"/>
    </source>
</evidence>
<reference evidence="2 3" key="1">
    <citation type="journal article" date="2018" name="Nat. Genet.">
        <title>The Rosa genome provides new insights in the design of modern roses.</title>
        <authorList>
            <person name="Bendahmane M."/>
        </authorList>
    </citation>
    <scope>NUCLEOTIDE SEQUENCE [LARGE SCALE GENOMIC DNA]</scope>
    <source>
        <strain evidence="3">cv. Old Blush</strain>
    </source>
</reference>
<dbReference type="EMBL" id="PDCK01000045">
    <property type="protein sequence ID" value="PRQ16959.1"/>
    <property type="molecule type" value="Genomic_DNA"/>
</dbReference>
<feature type="transmembrane region" description="Helical" evidence="1">
    <location>
        <begin position="6"/>
        <end position="24"/>
    </location>
</feature>
<dbReference type="Proteomes" id="UP000238479">
    <property type="component" value="Chromosome 7"/>
</dbReference>
<accession>A0A2P6P4U8</accession>
<keyword evidence="3" id="KW-1185">Reference proteome</keyword>
<proteinExistence type="predicted"/>
<protein>
    <recommendedName>
        <fullName evidence="4">Transmembrane protein</fullName>
    </recommendedName>
</protein>
<gene>
    <name evidence="2" type="ORF">RchiOBHm_Chr7g0189891</name>
</gene>
<keyword evidence="1" id="KW-1133">Transmembrane helix</keyword>
<dbReference type="Pfam" id="PF11820">
    <property type="entry name" value="DUF3339"/>
    <property type="match status" value="2"/>
</dbReference>
<evidence type="ECO:0000313" key="3">
    <source>
        <dbReference type="Proteomes" id="UP000238479"/>
    </source>
</evidence>
<name>A0A2P6P4U8_ROSCH</name>
<dbReference type="InterPro" id="IPR021775">
    <property type="entry name" value="DUF3339"/>
</dbReference>
<dbReference type="PANTHER" id="PTHR33128">
    <property type="entry name" value="OS05G0103400 PROTEIN"/>
    <property type="match status" value="1"/>
</dbReference>
<evidence type="ECO:0000313" key="2">
    <source>
        <dbReference type="EMBL" id="PRQ16959.1"/>
    </source>
</evidence>
<organism evidence="2 3">
    <name type="scientific">Rosa chinensis</name>
    <name type="common">China rose</name>
    <dbReference type="NCBI Taxonomy" id="74649"/>
    <lineage>
        <taxon>Eukaryota</taxon>
        <taxon>Viridiplantae</taxon>
        <taxon>Streptophyta</taxon>
        <taxon>Embryophyta</taxon>
        <taxon>Tracheophyta</taxon>
        <taxon>Spermatophyta</taxon>
        <taxon>Magnoliopsida</taxon>
        <taxon>eudicotyledons</taxon>
        <taxon>Gunneridae</taxon>
        <taxon>Pentapetalae</taxon>
        <taxon>rosids</taxon>
        <taxon>fabids</taxon>
        <taxon>Rosales</taxon>
        <taxon>Rosaceae</taxon>
        <taxon>Rosoideae</taxon>
        <taxon>Rosoideae incertae sedis</taxon>
        <taxon>Rosa</taxon>
    </lineage>
</organism>
<feature type="transmembrane region" description="Helical" evidence="1">
    <location>
        <begin position="70"/>
        <end position="89"/>
    </location>
</feature>
<comment type="caution">
    <text evidence="2">The sequence shown here is derived from an EMBL/GenBank/DDBJ whole genome shotgun (WGS) entry which is preliminary data.</text>
</comment>